<dbReference type="SUPFAM" id="SSF53720">
    <property type="entry name" value="ALDH-like"/>
    <property type="match status" value="1"/>
</dbReference>
<dbReference type="PANTHER" id="PTHR43353:SF5">
    <property type="entry name" value="SUCCINATE-SEMIALDEHYDE DEHYDROGENASE, MITOCHONDRIAL"/>
    <property type="match status" value="1"/>
</dbReference>
<dbReference type="Gene3D" id="3.40.309.10">
    <property type="entry name" value="Aldehyde Dehydrogenase, Chain A, domain 2"/>
    <property type="match status" value="1"/>
</dbReference>
<gene>
    <name evidence="5" type="ORF">MWN34_17825</name>
</gene>
<dbReference type="InterPro" id="IPR016160">
    <property type="entry name" value="Ald_DH_CS_CYS"/>
</dbReference>
<sequence>MTAPIRTDHFASSHRTGDHPAKPLPHPGLARLADRRLLKELSYIDGRWTAARDDARFAVTDPADGTLVARVAALGADEAREAVAAADRAFAAWKTLLPQVRAGLLRRWHDLMQEAAEDLAVLMTLEQGKPLAEARGEIAYAASFIAYYAEEALRVNVEGVTSHLPGAQMMLRREPVGVAALLTPWNFPSAMLTRKAAAALAAGCTVVAHPSSQTPLSALALGELADRAGFPAGVVNIVTGQPAPIAETFCADVRVRAVSFTGSTGIGRLVARNAAATIKRVVMELGGHAPLIIFADADLDRAVEIAVAAKFATSGQDCLAANRIYVERPLHERFASAFAARVEALKVGPGLDEASEIGPLMHRAAVEKAQAQIDDALARGARRLAGERTMPGPLFLAPTVLADVPDDALIMREETFAPVAALAPFDSEAEVVRRANATEYGLVAYVVTRDGARAARMAEALDYGMVAINRVKITGAPVPFGGVKQSGLGREGSRHGLEAFTDLKYVCLDLG</sequence>
<evidence type="ECO:0000259" key="4">
    <source>
        <dbReference type="Pfam" id="PF00171"/>
    </source>
</evidence>
<evidence type="ECO:0000256" key="1">
    <source>
        <dbReference type="ARBA" id="ARBA00009986"/>
    </source>
</evidence>
<dbReference type="RefSeq" id="WP_247030662.1">
    <property type="nucleotide sequence ID" value="NZ_JALKCH010000014.1"/>
</dbReference>
<protein>
    <submittedName>
        <fullName evidence="5">NAD-dependent succinate-semialdehyde dehydrogenase</fullName>
    </submittedName>
</protein>
<evidence type="ECO:0000256" key="2">
    <source>
        <dbReference type="ARBA" id="ARBA00023002"/>
    </source>
</evidence>
<accession>A0ABT0DFK9</accession>
<dbReference type="PANTHER" id="PTHR43353">
    <property type="entry name" value="SUCCINATE-SEMIALDEHYDE DEHYDROGENASE, MITOCHONDRIAL"/>
    <property type="match status" value="1"/>
</dbReference>
<dbReference type="CDD" id="cd07103">
    <property type="entry name" value="ALDH_F5_SSADH_GabD"/>
    <property type="match status" value="1"/>
</dbReference>
<comment type="caution">
    <text evidence="5">The sequence shown here is derived from an EMBL/GenBank/DDBJ whole genome shotgun (WGS) entry which is preliminary data.</text>
</comment>
<dbReference type="InterPro" id="IPR016162">
    <property type="entry name" value="Ald_DH_N"/>
</dbReference>
<dbReference type="Proteomes" id="UP001203284">
    <property type="component" value="Unassembled WGS sequence"/>
</dbReference>
<dbReference type="Gene3D" id="3.40.605.10">
    <property type="entry name" value="Aldehyde Dehydrogenase, Chain A, domain 1"/>
    <property type="match status" value="1"/>
</dbReference>
<comment type="similarity">
    <text evidence="1">Belongs to the aldehyde dehydrogenase family.</text>
</comment>
<proteinExistence type="inferred from homology"/>
<name>A0ABT0DFK9_9HYPH</name>
<dbReference type="InterPro" id="IPR015590">
    <property type="entry name" value="Aldehyde_DH_dom"/>
</dbReference>
<organism evidence="5 6">
    <name type="scientific">Ancylobacter crimeensis</name>
    <dbReference type="NCBI Taxonomy" id="2579147"/>
    <lineage>
        <taxon>Bacteria</taxon>
        <taxon>Pseudomonadati</taxon>
        <taxon>Pseudomonadota</taxon>
        <taxon>Alphaproteobacteria</taxon>
        <taxon>Hyphomicrobiales</taxon>
        <taxon>Xanthobacteraceae</taxon>
        <taxon>Ancylobacter</taxon>
    </lineage>
</organism>
<dbReference type="Pfam" id="PF00171">
    <property type="entry name" value="Aldedh"/>
    <property type="match status" value="1"/>
</dbReference>
<keyword evidence="6" id="KW-1185">Reference proteome</keyword>
<dbReference type="InterPro" id="IPR016163">
    <property type="entry name" value="Ald_DH_C"/>
</dbReference>
<feature type="domain" description="Aldehyde dehydrogenase" evidence="4">
    <location>
        <begin position="48"/>
        <end position="506"/>
    </location>
</feature>
<evidence type="ECO:0000256" key="3">
    <source>
        <dbReference type="SAM" id="MobiDB-lite"/>
    </source>
</evidence>
<evidence type="ECO:0000313" key="5">
    <source>
        <dbReference type="EMBL" id="MCK0198761.1"/>
    </source>
</evidence>
<feature type="compositionally biased region" description="Basic and acidic residues" evidence="3">
    <location>
        <begin position="1"/>
        <end position="21"/>
    </location>
</feature>
<keyword evidence="2" id="KW-0560">Oxidoreductase</keyword>
<dbReference type="InterPro" id="IPR050740">
    <property type="entry name" value="Aldehyde_DH_Superfamily"/>
</dbReference>
<dbReference type="EMBL" id="JALKCH010000014">
    <property type="protein sequence ID" value="MCK0198761.1"/>
    <property type="molecule type" value="Genomic_DNA"/>
</dbReference>
<feature type="region of interest" description="Disordered" evidence="3">
    <location>
        <begin position="1"/>
        <end position="27"/>
    </location>
</feature>
<reference evidence="5 6" key="1">
    <citation type="submission" date="2022-04" db="EMBL/GenBank/DDBJ databases">
        <authorList>
            <person name="Grouzdev D.S."/>
            <person name="Pantiukh K.S."/>
            <person name="Krutkina M.S."/>
        </authorList>
    </citation>
    <scope>NUCLEOTIDE SEQUENCE [LARGE SCALE GENOMIC DNA]</scope>
    <source>
        <strain evidence="5 6">6x-1</strain>
    </source>
</reference>
<evidence type="ECO:0000313" key="6">
    <source>
        <dbReference type="Proteomes" id="UP001203284"/>
    </source>
</evidence>
<dbReference type="InterPro" id="IPR016161">
    <property type="entry name" value="Ald_DH/histidinol_DH"/>
</dbReference>
<dbReference type="PROSITE" id="PS00070">
    <property type="entry name" value="ALDEHYDE_DEHYDR_CYS"/>
    <property type="match status" value="1"/>
</dbReference>